<comment type="caution">
    <text evidence="1">The sequence shown here is derived from an EMBL/GenBank/DDBJ whole genome shotgun (WGS) entry which is preliminary data.</text>
</comment>
<name>A0ABT3I5J2_9GAMM</name>
<dbReference type="RefSeq" id="WP_264724700.1">
    <property type="nucleotide sequence ID" value="NZ_JAPDMX010000002.1"/>
</dbReference>
<sequence>MKPRTMMPIFDRNNPTDLKAMAEAQQFTVECLERYQLCKKQLDNLNKQAVRQWLERLPTAQREKCRVTLNNIVAARKNYNKTKMG</sequence>
<reference evidence="1" key="1">
    <citation type="submission" date="2022-10" db="EMBL/GenBank/DDBJ databases">
        <title>Shewanella flava sp. nov, isolated from the estuary of the Fenhe River into the Yellow River.</title>
        <authorList>
            <person name="Li Y."/>
        </authorList>
    </citation>
    <scope>NUCLEOTIDE SEQUENCE</scope>
    <source>
        <strain evidence="1">FYR11-62</strain>
    </source>
</reference>
<protein>
    <recommendedName>
        <fullName evidence="3">DUF3135 domain-containing protein</fullName>
    </recommendedName>
</protein>
<dbReference type="EMBL" id="JAPDMX010000002">
    <property type="protein sequence ID" value="MCW3171234.1"/>
    <property type="molecule type" value="Genomic_DNA"/>
</dbReference>
<evidence type="ECO:0000313" key="2">
    <source>
        <dbReference type="Proteomes" id="UP001163714"/>
    </source>
</evidence>
<keyword evidence="2" id="KW-1185">Reference proteome</keyword>
<organism evidence="1 2">
    <name type="scientific">Shewanella subflava</name>
    <dbReference type="NCBI Taxonomy" id="2986476"/>
    <lineage>
        <taxon>Bacteria</taxon>
        <taxon>Pseudomonadati</taxon>
        <taxon>Pseudomonadota</taxon>
        <taxon>Gammaproteobacteria</taxon>
        <taxon>Alteromonadales</taxon>
        <taxon>Shewanellaceae</taxon>
        <taxon>Shewanella</taxon>
    </lineage>
</organism>
<accession>A0ABT3I5J2</accession>
<proteinExistence type="predicted"/>
<gene>
    <name evidence="1" type="ORF">OHT75_01935</name>
</gene>
<dbReference type="Proteomes" id="UP001163714">
    <property type="component" value="Unassembled WGS sequence"/>
</dbReference>
<evidence type="ECO:0000313" key="1">
    <source>
        <dbReference type="EMBL" id="MCW3171234.1"/>
    </source>
</evidence>
<evidence type="ECO:0008006" key="3">
    <source>
        <dbReference type="Google" id="ProtNLM"/>
    </source>
</evidence>